<dbReference type="Pfam" id="PF07732">
    <property type="entry name" value="Cu-oxidase_3"/>
    <property type="match status" value="1"/>
</dbReference>
<dbReference type="GO" id="GO:0005507">
    <property type="term" value="F:copper ion binding"/>
    <property type="evidence" value="ECO:0007669"/>
    <property type="project" value="InterPro"/>
</dbReference>
<proteinExistence type="inferred from homology"/>
<comment type="caution">
    <text evidence="9">The sequence shown here is derived from an EMBL/GenBank/DDBJ whole genome shotgun (WGS) entry which is preliminary data.</text>
</comment>
<evidence type="ECO:0000256" key="1">
    <source>
        <dbReference type="ARBA" id="ARBA00010609"/>
    </source>
</evidence>
<feature type="chain" id="PRO_5040873212" evidence="5">
    <location>
        <begin position="22"/>
        <end position="544"/>
    </location>
</feature>
<feature type="domain" description="Plastocyanin-like" evidence="8">
    <location>
        <begin position="31"/>
        <end position="143"/>
    </location>
</feature>
<dbReference type="PANTHER" id="PTHR11709:SF361">
    <property type="entry name" value="IRON TRANSPORT MULTICOPPER OXIDASE FET3"/>
    <property type="match status" value="1"/>
</dbReference>
<evidence type="ECO:0000259" key="6">
    <source>
        <dbReference type="Pfam" id="PF00394"/>
    </source>
</evidence>
<dbReference type="Gene3D" id="2.60.40.420">
    <property type="entry name" value="Cupredoxins - blue copper proteins"/>
    <property type="match status" value="3"/>
</dbReference>
<dbReference type="GO" id="GO:0004322">
    <property type="term" value="F:ferroxidase activity"/>
    <property type="evidence" value="ECO:0007669"/>
    <property type="project" value="TreeGrafter"/>
</dbReference>
<reference evidence="9" key="1">
    <citation type="submission" date="2022-07" db="EMBL/GenBank/DDBJ databases">
        <title>Phylogenomic reconstructions and comparative analyses of Kickxellomycotina fungi.</title>
        <authorList>
            <person name="Reynolds N.K."/>
            <person name="Stajich J.E."/>
            <person name="Barry K."/>
            <person name="Grigoriev I.V."/>
            <person name="Crous P."/>
            <person name="Smith M.E."/>
        </authorList>
    </citation>
    <scope>NUCLEOTIDE SEQUENCE</scope>
    <source>
        <strain evidence="9">CBS 109367</strain>
    </source>
</reference>
<keyword evidence="5" id="KW-0732">Signal</keyword>
<evidence type="ECO:0000256" key="3">
    <source>
        <dbReference type="ARBA" id="ARBA00023002"/>
    </source>
</evidence>
<keyword evidence="10" id="KW-1185">Reference proteome</keyword>
<evidence type="ECO:0000256" key="5">
    <source>
        <dbReference type="SAM" id="SignalP"/>
    </source>
</evidence>
<dbReference type="OrthoDB" id="2121828at2759"/>
<name>A0A9W8GP52_9FUNG</name>
<dbReference type="Pfam" id="PF07731">
    <property type="entry name" value="Cu-oxidase_2"/>
    <property type="match status" value="1"/>
</dbReference>
<feature type="signal peptide" evidence="5">
    <location>
        <begin position="1"/>
        <end position="21"/>
    </location>
</feature>
<sequence>MFRLSLGFTLVAIELVLLAQAARVVHDWDIGYLTVNRDGYTTRRAIGVNGQLPFPPVYATKGDTLVINVHNSLDLPTSIHAHGIFQKGTNYMDGAGLITQCGIPPGENFTYEINADQAGTFWIHGHYSHQNVDGLRTPLVIYDIKPAVLEYDEDMLIFLEEWYPNEFNSRMAEILNPLVPFPPPPSFPYGLINGINGNNTAPITFVPGGKYRLRVINMSSTEWFKFSLPGHQLQIIEADGVDSVPHTVDGLDLGPGQRYSVVVTAHDTEQYNYQYNVTLYANFIPFIPGMNPRYYLGLIEYKPGAPVKTLTQSDDFLTEWSDDVVLKAWDQQPLMPVDKTFNWTTGTTKYSNNLTYSILDDIPFQPPLVPPLFSAMSMGDLALNSTIYGPQTRAHVLRLNEVVEIVVNNPSSLYHTMHLHGHAFQVTEYGPSGTQADPNAPPIPVRKFSEWPMRRDTFVVPAFHYTKVRFLADNPGVWIFHCHMDVHFAMGLAVTFVEAPDVLQKQQTIPQGLFDMCHRQGVPTWGNGAGNAAFNLTGLPPIPS</sequence>
<gene>
    <name evidence="9" type="primary">FET3_5</name>
    <name evidence="9" type="ORF">IWW39_000612</name>
</gene>
<accession>A0A9W8GP52</accession>
<dbReference type="InterPro" id="IPR008972">
    <property type="entry name" value="Cupredoxin"/>
</dbReference>
<evidence type="ECO:0000259" key="8">
    <source>
        <dbReference type="Pfam" id="PF07732"/>
    </source>
</evidence>
<feature type="domain" description="Plastocyanin-like" evidence="6">
    <location>
        <begin position="154"/>
        <end position="278"/>
    </location>
</feature>
<keyword evidence="4" id="KW-0186">Copper</keyword>
<dbReference type="PROSITE" id="PS00080">
    <property type="entry name" value="MULTICOPPER_OXIDASE2"/>
    <property type="match status" value="1"/>
</dbReference>
<dbReference type="GO" id="GO:0033215">
    <property type="term" value="P:reductive iron assimilation"/>
    <property type="evidence" value="ECO:0007669"/>
    <property type="project" value="TreeGrafter"/>
</dbReference>
<dbReference type="GO" id="GO:0010106">
    <property type="term" value="P:cellular response to iron ion starvation"/>
    <property type="evidence" value="ECO:0007669"/>
    <property type="project" value="TreeGrafter"/>
</dbReference>
<dbReference type="SUPFAM" id="SSF49503">
    <property type="entry name" value="Cupredoxins"/>
    <property type="match status" value="3"/>
</dbReference>
<evidence type="ECO:0000313" key="9">
    <source>
        <dbReference type="EMBL" id="KAJ2690670.1"/>
    </source>
</evidence>
<dbReference type="EMBL" id="JANBTX010000009">
    <property type="protein sequence ID" value="KAJ2690670.1"/>
    <property type="molecule type" value="Genomic_DNA"/>
</dbReference>
<evidence type="ECO:0000256" key="4">
    <source>
        <dbReference type="ARBA" id="ARBA00023008"/>
    </source>
</evidence>
<dbReference type="PANTHER" id="PTHR11709">
    <property type="entry name" value="MULTI-COPPER OXIDASE"/>
    <property type="match status" value="1"/>
</dbReference>
<dbReference type="InterPro" id="IPR001117">
    <property type="entry name" value="Cu-oxidase_2nd"/>
</dbReference>
<protein>
    <submittedName>
        <fullName evidence="9">Ferroxidase fet3</fullName>
    </submittedName>
</protein>
<feature type="domain" description="Plastocyanin-like" evidence="7">
    <location>
        <begin position="366"/>
        <end position="501"/>
    </location>
</feature>
<dbReference type="InterPro" id="IPR002355">
    <property type="entry name" value="Cu_oxidase_Cu_BS"/>
</dbReference>
<evidence type="ECO:0000256" key="2">
    <source>
        <dbReference type="ARBA" id="ARBA00022723"/>
    </source>
</evidence>
<keyword evidence="3" id="KW-0560">Oxidoreductase</keyword>
<evidence type="ECO:0000313" key="10">
    <source>
        <dbReference type="Proteomes" id="UP001151516"/>
    </source>
</evidence>
<organism evidence="9 10">
    <name type="scientific">Coemansia spiralis</name>
    <dbReference type="NCBI Taxonomy" id="417178"/>
    <lineage>
        <taxon>Eukaryota</taxon>
        <taxon>Fungi</taxon>
        <taxon>Fungi incertae sedis</taxon>
        <taxon>Zoopagomycota</taxon>
        <taxon>Kickxellomycotina</taxon>
        <taxon>Kickxellomycetes</taxon>
        <taxon>Kickxellales</taxon>
        <taxon>Kickxellaceae</taxon>
        <taxon>Coemansia</taxon>
    </lineage>
</organism>
<keyword evidence="2" id="KW-0479">Metal-binding</keyword>
<dbReference type="Proteomes" id="UP001151516">
    <property type="component" value="Unassembled WGS sequence"/>
</dbReference>
<dbReference type="InterPro" id="IPR045087">
    <property type="entry name" value="Cu-oxidase_fam"/>
</dbReference>
<dbReference type="AlphaFoldDB" id="A0A9W8GP52"/>
<dbReference type="InterPro" id="IPR011706">
    <property type="entry name" value="Cu-oxidase_C"/>
</dbReference>
<evidence type="ECO:0000259" key="7">
    <source>
        <dbReference type="Pfam" id="PF07731"/>
    </source>
</evidence>
<dbReference type="InterPro" id="IPR033138">
    <property type="entry name" value="Cu_oxidase_CS"/>
</dbReference>
<dbReference type="InterPro" id="IPR011707">
    <property type="entry name" value="Cu-oxidase-like_N"/>
</dbReference>
<dbReference type="Pfam" id="PF00394">
    <property type="entry name" value="Cu-oxidase"/>
    <property type="match status" value="1"/>
</dbReference>
<dbReference type="GO" id="GO:0033573">
    <property type="term" value="C:high-affinity iron permease complex"/>
    <property type="evidence" value="ECO:0007669"/>
    <property type="project" value="TreeGrafter"/>
</dbReference>
<comment type="similarity">
    <text evidence="1">Belongs to the multicopper oxidase family.</text>
</comment>
<dbReference type="PROSITE" id="PS00079">
    <property type="entry name" value="MULTICOPPER_OXIDASE1"/>
    <property type="match status" value="1"/>
</dbReference>